<evidence type="ECO:0000259" key="3">
    <source>
        <dbReference type="Pfam" id="PF04453"/>
    </source>
</evidence>
<dbReference type="PANTHER" id="PTHR30189">
    <property type="entry name" value="LPS-ASSEMBLY PROTEIN"/>
    <property type="match status" value="1"/>
</dbReference>
<keyword evidence="1" id="KW-0998">Cell outer membrane</keyword>
<evidence type="ECO:0000313" key="4">
    <source>
        <dbReference type="EMBL" id="HDD44386.1"/>
    </source>
</evidence>
<dbReference type="Proteomes" id="UP000886289">
    <property type="component" value="Unassembled WGS sequence"/>
</dbReference>
<dbReference type="Pfam" id="PF03968">
    <property type="entry name" value="LptD_N"/>
    <property type="match status" value="1"/>
</dbReference>
<feature type="non-terminal residue" evidence="4">
    <location>
        <position position="479"/>
    </location>
</feature>
<dbReference type="Pfam" id="PF04453">
    <property type="entry name" value="LptD"/>
    <property type="match status" value="1"/>
</dbReference>
<dbReference type="GO" id="GO:0061024">
    <property type="term" value="P:membrane organization"/>
    <property type="evidence" value="ECO:0007669"/>
    <property type="project" value="InterPro"/>
</dbReference>
<name>A0A7C0Y307_DESA2</name>
<dbReference type="Gene3D" id="2.60.450.10">
    <property type="entry name" value="Lipopolysaccharide (LPS) transport protein A like domain"/>
    <property type="match status" value="1"/>
</dbReference>
<organism evidence="4">
    <name type="scientific">Desulfofervidus auxilii</name>
    <dbReference type="NCBI Taxonomy" id="1621989"/>
    <lineage>
        <taxon>Bacteria</taxon>
        <taxon>Pseudomonadati</taxon>
        <taxon>Thermodesulfobacteriota</taxon>
        <taxon>Candidatus Desulfofervidia</taxon>
        <taxon>Candidatus Desulfofervidales</taxon>
        <taxon>Candidatus Desulfofervidaceae</taxon>
        <taxon>Candidatus Desulfofervidus</taxon>
    </lineage>
</organism>
<sequence length="479" mass="57056">MYSRIIISISIVFILASATLAKTFKKTSLPVFVKAKKIVYDRLKNVYEAYGNVVLKQGDKLIEAEKVIVDMNKNKAVFEGNVFFKTGKDWFKAESGTFDLNTYQGTLYQAEAFMSENHIYIRGKEIKKTGKRTYVVENAQITTCDGEKPVWCFRAKKMRVTVEGWATVSHLSFWTKGIPLAYMPYLILPAKTKRQSGFLFPYFGYSERDGFDITLPFFWDIKPNIDATFYQRYLSNRGWFQGVEFRYILNETDKGFFYFDYLHDKLFSKNRWWLRSKQDQMLPGGIYAQLDIDLVSDKDYLKEFTEGLNNYRYCDKEFFRYFHRGLSTEETALIRESNLSLTKNWGQYSIIAEAHYTQNLDKSQDEFTLQRLPQISFKRQDTKLWKTPFFLKWDTIYTHFWRQRGIKGHRIHFAPTFSLPLKTKYFEILPKLSLMRTNYFLKEEHLSRFLYETSIEVKTDLWRYYLGSFIHHLEPKIIY</sequence>
<evidence type="ECO:0000256" key="1">
    <source>
        <dbReference type="ARBA" id="ARBA00023237"/>
    </source>
</evidence>
<dbReference type="InterPro" id="IPR005653">
    <property type="entry name" value="OstA-like_N"/>
</dbReference>
<dbReference type="InterPro" id="IPR007543">
    <property type="entry name" value="LptD_C"/>
</dbReference>
<keyword evidence="1" id="KW-0472">Membrane</keyword>
<dbReference type="GO" id="GO:1990351">
    <property type="term" value="C:transporter complex"/>
    <property type="evidence" value="ECO:0007669"/>
    <property type="project" value="TreeGrafter"/>
</dbReference>
<feature type="domain" description="Organic solvent tolerance-like N-terminal" evidence="2">
    <location>
        <begin position="33"/>
        <end position="161"/>
    </location>
</feature>
<dbReference type="PANTHER" id="PTHR30189:SF1">
    <property type="entry name" value="LPS-ASSEMBLY PROTEIN LPTD"/>
    <property type="match status" value="1"/>
</dbReference>
<proteinExistence type="predicted"/>
<dbReference type="EMBL" id="DRBS01000231">
    <property type="protein sequence ID" value="HDD44386.1"/>
    <property type="molecule type" value="Genomic_DNA"/>
</dbReference>
<gene>
    <name evidence="4" type="ORF">ENG63_05960</name>
</gene>
<accession>A0A7C0Y307</accession>
<dbReference type="AlphaFoldDB" id="A0A7C0Y307"/>
<comment type="caution">
    <text evidence="4">The sequence shown here is derived from an EMBL/GenBank/DDBJ whole genome shotgun (WGS) entry which is preliminary data.</text>
</comment>
<evidence type="ECO:0000259" key="2">
    <source>
        <dbReference type="Pfam" id="PF03968"/>
    </source>
</evidence>
<protein>
    <submittedName>
        <fullName evidence="4">LPS-assembly protein LptD</fullName>
    </submittedName>
</protein>
<dbReference type="GO" id="GO:0009279">
    <property type="term" value="C:cell outer membrane"/>
    <property type="evidence" value="ECO:0007669"/>
    <property type="project" value="TreeGrafter"/>
</dbReference>
<dbReference type="InterPro" id="IPR050218">
    <property type="entry name" value="LptD"/>
</dbReference>
<reference evidence="4" key="1">
    <citation type="journal article" date="2020" name="mSystems">
        <title>Genome- and Community-Level Interaction Insights into Carbon Utilization and Element Cycling Functions of Hydrothermarchaeota in Hydrothermal Sediment.</title>
        <authorList>
            <person name="Zhou Z."/>
            <person name="Liu Y."/>
            <person name="Xu W."/>
            <person name="Pan J."/>
            <person name="Luo Z.H."/>
            <person name="Li M."/>
        </authorList>
    </citation>
    <scope>NUCLEOTIDE SEQUENCE [LARGE SCALE GENOMIC DNA]</scope>
    <source>
        <strain evidence="4">HyVt-233</strain>
    </source>
</reference>
<feature type="domain" description="LptD C-terminal" evidence="3">
    <location>
        <begin position="269"/>
        <end position="479"/>
    </location>
</feature>